<proteinExistence type="predicted"/>
<protein>
    <submittedName>
        <fullName evidence="1">14244_t:CDS:1</fullName>
    </submittedName>
</protein>
<dbReference type="EMBL" id="CAJVQB010004546">
    <property type="protein sequence ID" value="CAG8638958.1"/>
    <property type="molecule type" value="Genomic_DNA"/>
</dbReference>
<comment type="caution">
    <text evidence="1">The sequence shown here is derived from an EMBL/GenBank/DDBJ whole genome shotgun (WGS) entry which is preliminary data.</text>
</comment>
<reference evidence="1 2" key="1">
    <citation type="submission" date="2021-06" db="EMBL/GenBank/DDBJ databases">
        <authorList>
            <person name="Kallberg Y."/>
            <person name="Tangrot J."/>
            <person name="Rosling A."/>
        </authorList>
    </citation>
    <scope>NUCLEOTIDE SEQUENCE [LARGE SCALE GENOMIC DNA]</scope>
    <source>
        <strain evidence="1 2">120-4 pot B 10/14</strain>
    </source>
</reference>
<name>A0ABN7UPU4_GIGMA</name>
<feature type="non-terminal residue" evidence="1">
    <location>
        <position position="1"/>
    </location>
</feature>
<evidence type="ECO:0000313" key="1">
    <source>
        <dbReference type="EMBL" id="CAG8638958.1"/>
    </source>
</evidence>
<gene>
    <name evidence="1" type="ORF">GMARGA_LOCUS8742</name>
</gene>
<sequence>KLPNYVGVEIKLEIIATKKMIKVSEQFRMVDNQQTQNTSMFIGDFQVVVESHLNSQGAVINKELARYNFEFFKQYLCEIWRYNNIHKKQVCINYIDYNEDLFYNKGKKPTTWSWIEHYAQLCCYSLDLQKCSDQNCYNDIYAKEAVDLLKENNVILSPYKRKKQSLFEFNLYFAI</sequence>
<keyword evidence="2" id="KW-1185">Reference proteome</keyword>
<organism evidence="1 2">
    <name type="scientific">Gigaspora margarita</name>
    <dbReference type="NCBI Taxonomy" id="4874"/>
    <lineage>
        <taxon>Eukaryota</taxon>
        <taxon>Fungi</taxon>
        <taxon>Fungi incertae sedis</taxon>
        <taxon>Mucoromycota</taxon>
        <taxon>Glomeromycotina</taxon>
        <taxon>Glomeromycetes</taxon>
        <taxon>Diversisporales</taxon>
        <taxon>Gigasporaceae</taxon>
        <taxon>Gigaspora</taxon>
    </lineage>
</organism>
<accession>A0ABN7UPU4</accession>
<evidence type="ECO:0000313" key="2">
    <source>
        <dbReference type="Proteomes" id="UP000789901"/>
    </source>
</evidence>
<dbReference type="Proteomes" id="UP000789901">
    <property type="component" value="Unassembled WGS sequence"/>
</dbReference>